<dbReference type="PROSITE" id="PS50096">
    <property type="entry name" value="IQ"/>
    <property type="match status" value="4"/>
</dbReference>
<sequence length="624" mass="68818">MAFADANPLTTSQHQHPGCVTAAAPLPAAGLYDRRHVLAQTARSIVFRRGSGSAAATDATTAAHTRLSHVALEVVAKDWINDPYSTPARRRRLIHEVSRVIVFSYKRAAAERVAAFRVECAAATVIQAHARRRFAAVIYTAALHERQVQACVRVQLWWRRWRAWRVVAALRLRTAQARENKAAVAAQRAVRQWRARRQVAEMKRAAAALVIQRAARTQIVRHHAQQAAIAAQQQRQQARLVARAAVAVQAIARQKLARKHYAVAQQQRRAATALQRVWRGTAVRAAASAAAQQQRQQCAAVAVQCAARALLARRHVQHVKAALEEEHAAAAVATTAEREADSRSRSEDTGDSEAGMSPAEAIRNECADEQLSHDSSSVASKPAQCTTEEAMQEHELQHVRTAEVTGDNSHSGSAAAAQQPRSQLLVCSACGHTTRVNNADNASFSPQCACPTCGSQCLTRITAAAASAAEREELLRVYHQLQRRRQRVRSLLLSARARQIQQCFRRHQRRQCLRSWAAARVAHWCCSWSSVRAQRRRYVAFRAAVVALQTAARRRAAARRTDVLRDARLSVWLQHAERACAYAEEASALALFCDGGDGTQSSMGCGHKEKPLAEGLFRQAARYR</sequence>
<evidence type="ECO:0000313" key="3">
    <source>
        <dbReference type="Proteomes" id="UP000664859"/>
    </source>
</evidence>
<protein>
    <submittedName>
        <fullName evidence="2">Uncharacterized protein</fullName>
    </submittedName>
</protein>
<feature type="region of interest" description="Disordered" evidence="1">
    <location>
        <begin position="330"/>
        <end position="357"/>
    </location>
</feature>
<organism evidence="2 3">
    <name type="scientific">Tribonema minus</name>
    <dbReference type="NCBI Taxonomy" id="303371"/>
    <lineage>
        <taxon>Eukaryota</taxon>
        <taxon>Sar</taxon>
        <taxon>Stramenopiles</taxon>
        <taxon>Ochrophyta</taxon>
        <taxon>PX clade</taxon>
        <taxon>Xanthophyceae</taxon>
        <taxon>Tribonematales</taxon>
        <taxon>Tribonemataceae</taxon>
        <taxon>Tribonema</taxon>
    </lineage>
</organism>
<evidence type="ECO:0000313" key="2">
    <source>
        <dbReference type="EMBL" id="KAG5192531.1"/>
    </source>
</evidence>
<dbReference type="AlphaFoldDB" id="A0A835ZEY7"/>
<reference evidence="2" key="1">
    <citation type="submission" date="2021-02" db="EMBL/GenBank/DDBJ databases">
        <title>First Annotated Genome of the Yellow-green Alga Tribonema minus.</title>
        <authorList>
            <person name="Mahan K.M."/>
        </authorList>
    </citation>
    <scope>NUCLEOTIDE SEQUENCE</scope>
    <source>
        <strain evidence="2">UTEX B ZZ1240</strain>
    </source>
</reference>
<name>A0A835ZEY7_9STRA</name>
<proteinExistence type="predicted"/>
<dbReference type="EMBL" id="JAFCMP010000004">
    <property type="protein sequence ID" value="KAG5192531.1"/>
    <property type="molecule type" value="Genomic_DNA"/>
</dbReference>
<accession>A0A835ZEY7</accession>
<feature type="compositionally biased region" description="Basic and acidic residues" evidence="1">
    <location>
        <begin position="336"/>
        <end position="348"/>
    </location>
</feature>
<gene>
    <name evidence="2" type="ORF">JKP88DRAFT_292852</name>
</gene>
<dbReference type="SMART" id="SM00015">
    <property type="entry name" value="IQ"/>
    <property type="match status" value="6"/>
</dbReference>
<evidence type="ECO:0000256" key="1">
    <source>
        <dbReference type="SAM" id="MobiDB-lite"/>
    </source>
</evidence>
<dbReference type="InterPro" id="IPR000048">
    <property type="entry name" value="IQ_motif_EF-hand-BS"/>
</dbReference>
<comment type="caution">
    <text evidence="2">The sequence shown here is derived from an EMBL/GenBank/DDBJ whole genome shotgun (WGS) entry which is preliminary data.</text>
</comment>
<keyword evidence="3" id="KW-1185">Reference proteome</keyword>
<feature type="region of interest" description="Disordered" evidence="1">
    <location>
        <begin position="369"/>
        <end position="393"/>
    </location>
</feature>
<dbReference type="Proteomes" id="UP000664859">
    <property type="component" value="Unassembled WGS sequence"/>
</dbReference>
<dbReference type="OrthoDB" id="10395781at2759"/>
<feature type="compositionally biased region" description="Polar residues" evidence="1">
    <location>
        <begin position="373"/>
        <end position="389"/>
    </location>
</feature>